<dbReference type="EMBL" id="BSNM01000014">
    <property type="protein sequence ID" value="GLQ31556.1"/>
    <property type="molecule type" value="Genomic_DNA"/>
</dbReference>
<reference evidence="2" key="1">
    <citation type="journal article" date="2014" name="Int. J. Syst. Evol. Microbiol.">
        <title>Complete genome sequence of Corynebacterium casei LMG S-19264T (=DSM 44701T), isolated from a smear-ripened cheese.</title>
        <authorList>
            <consortium name="US DOE Joint Genome Institute (JGI-PGF)"/>
            <person name="Walter F."/>
            <person name="Albersmeier A."/>
            <person name="Kalinowski J."/>
            <person name="Ruckert C."/>
        </authorList>
    </citation>
    <scope>NUCLEOTIDE SEQUENCE</scope>
    <source>
        <strain evidence="2">NBRC 110071</strain>
    </source>
</reference>
<comment type="caution">
    <text evidence="2">The sequence shown here is derived from an EMBL/GenBank/DDBJ whole genome shotgun (WGS) entry which is preliminary data.</text>
</comment>
<proteinExistence type="predicted"/>
<evidence type="ECO:0000256" key="1">
    <source>
        <dbReference type="SAM" id="SignalP"/>
    </source>
</evidence>
<protein>
    <submittedName>
        <fullName evidence="2">Uncharacterized protein</fullName>
    </submittedName>
</protein>
<evidence type="ECO:0000313" key="3">
    <source>
        <dbReference type="Proteomes" id="UP001161389"/>
    </source>
</evidence>
<evidence type="ECO:0000313" key="2">
    <source>
        <dbReference type="EMBL" id="GLQ31556.1"/>
    </source>
</evidence>
<sequence>MTPKHAWTLILIALLPSFAFAAKLLEVDMTVDNSQRQKSSFKSVDKMIDQFQNDSIRDIFPSYVDNVTQVDANVNYRGLPMGLNFALNSTTLQFSIPSLNINENFDGQGDRERALRLLEEYLKGNGGETANRINRELIKISPTSPIAGNPASLMNSMVDNAFYSGTGFKKAPVNIAAGEMAEENKIGIGIDYAKYDQAGYDTDVWNIPISYSWTDKSGQSLTIKAPISYIDQEGSETYKARLGASYQYPVNEHWIVTPVFDYGIIASEDLYDGGQIISGSITSLFTFDSTKFFSKEISISIGNMFGQYETMELSVDDYEVDPDQENTVYKHGIFVDTIVNLMDTPLNFEYIITNARYKGDDVYADNISEFGLSIKPAYASSRDNSMGLTLLYLRSPHAEDISGFQSKLFYSF</sequence>
<dbReference type="AlphaFoldDB" id="A0AA37W8J6"/>
<organism evidence="2 3">
    <name type="scientific">Litoribrevibacter albus</name>
    <dbReference type="NCBI Taxonomy" id="1473156"/>
    <lineage>
        <taxon>Bacteria</taxon>
        <taxon>Pseudomonadati</taxon>
        <taxon>Pseudomonadota</taxon>
        <taxon>Gammaproteobacteria</taxon>
        <taxon>Oceanospirillales</taxon>
        <taxon>Oceanospirillaceae</taxon>
        <taxon>Litoribrevibacter</taxon>
    </lineage>
</organism>
<reference evidence="2" key="2">
    <citation type="submission" date="2023-01" db="EMBL/GenBank/DDBJ databases">
        <title>Draft genome sequence of Litoribrevibacter albus strain NBRC 110071.</title>
        <authorList>
            <person name="Sun Q."/>
            <person name="Mori K."/>
        </authorList>
    </citation>
    <scope>NUCLEOTIDE SEQUENCE</scope>
    <source>
        <strain evidence="2">NBRC 110071</strain>
    </source>
</reference>
<gene>
    <name evidence="2" type="ORF">GCM10007876_20350</name>
</gene>
<feature type="chain" id="PRO_5041424955" evidence="1">
    <location>
        <begin position="22"/>
        <end position="412"/>
    </location>
</feature>
<dbReference type="Proteomes" id="UP001161389">
    <property type="component" value="Unassembled WGS sequence"/>
</dbReference>
<name>A0AA37W8J6_9GAMM</name>
<keyword evidence="3" id="KW-1185">Reference proteome</keyword>
<accession>A0AA37W8J6</accession>
<keyword evidence="1" id="KW-0732">Signal</keyword>
<feature type="signal peptide" evidence="1">
    <location>
        <begin position="1"/>
        <end position="21"/>
    </location>
</feature>
<dbReference type="RefSeq" id="WP_284381209.1">
    <property type="nucleotide sequence ID" value="NZ_BSNM01000014.1"/>
</dbReference>